<feature type="binding site" evidence="2">
    <location>
        <begin position="14"/>
        <end position="17"/>
    </location>
    <ligand>
        <name>FAD</name>
        <dbReference type="ChEBI" id="CHEBI:57692"/>
    </ligand>
</feature>
<dbReference type="OrthoDB" id="462203at2"/>
<feature type="active site" evidence="1">
    <location>
        <position position="82"/>
    </location>
</feature>
<dbReference type="PANTHER" id="PTHR43747">
    <property type="entry name" value="FAD-BINDING PROTEIN"/>
    <property type="match status" value="1"/>
</dbReference>
<feature type="binding site" evidence="2">
    <location>
        <position position="82"/>
    </location>
    <ligand>
        <name>7-chloro-L-tryptophan</name>
        <dbReference type="ChEBI" id="CHEBI:58713"/>
    </ligand>
</feature>
<keyword evidence="2" id="KW-0547">Nucleotide-binding</keyword>
<dbReference type="GO" id="GO:0000166">
    <property type="term" value="F:nucleotide binding"/>
    <property type="evidence" value="ECO:0007669"/>
    <property type="project" value="UniProtKB-KW"/>
</dbReference>
<proteinExistence type="predicted"/>
<gene>
    <name evidence="3" type="ORF">SAMN04488071_1831</name>
</gene>
<organism evidence="3 4">
    <name type="scientific">Kordiimonas lacus</name>
    <dbReference type="NCBI Taxonomy" id="637679"/>
    <lineage>
        <taxon>Bacteria</taxon>
        <taxon>Pseudomonadati</taxon>
        <taxon>Pseudomonadota</taxon>
        <taxon>Alphaproteobacteria</taxon>
        <taxon>Kordiimonadales</taxon>
        <taxon>Kordiimonadaceae</taxon>
        <taxon>Kordiimonas</taxon>
    </lineage>
</organism>
<evidence type="ECO:0000313" key="4">
    <source>
        <dbReference type="Proteomes" id="UP000183685"/>
    </source>
</evidence>
<dbReference type="STRING" id="637679.GCA_001550055_02024"/>
<accession>A0A1G6ZJ11</accession>
<dbReference type="InterPro" id="IPR036188">
    <property type="entry name" value="FAD/NAD-bd_sf"/>
</dbReference>
<sequence length="517" mass="57458">MESDTRKSILVAGGGSAGWMTALYLNRLFNHAEKTVDITVVESPDIGIIGVGEATVHSVRFFFAAMGLDEAELMRETNATLKLGIMFRGWMKPVDGEMHQYFHPFEHQRLGRVLDISSMWFLSGRAATERYDEGVCLSAEMIKRGHGPKGPNTPAYQGVVPYGYHLDATLLARFLRKKAVEAGVVHVEATIDDIDVAGETITAIHTNTGQSFSADWYIDCTGFRGLLIDKVAPDNWDSFEDALPCNRAVALQRELAPGEAPNPYTVATALKNGWAWQIDLTNRQGTGYVYDGNRMTADEAEAELRDFLGPQSRVLKSTHLKMRIGCRKRFWVGNVIATGLAGGFIEPLESTGLHLINLAAGLMGTHLAGTAPTDDSRESFNRLMRGFYQDLKQFIVLHYCLTNRDDTAFWRAAPQTVEHTPWLKAQLEVWKHKVCEYHDLAGAFSTTFTDENYRYILYGMQHTPTLGLVADGAESDRMFSQLRQMQENACALTMTHADYLAKLNGTAEQNLEAKASA</sequence>
<keyword evidence="4" id="KW-1185">Reference proteome</keyword>
<dbReference type="Proteomes" id="UP000183685">
    <property type="component" value="Unassembled WGS sequence"/>
</dbReference>
<evidence type="ECO:0000313" key="3">
    <source>
        <dbReference type="EMBL" id="SDE02433.1"/>
    </source>
</evidence>
<dbReference type="Gene3D" id="3.50.50.60">
    <property type="entry name" value="FAD/NAD(P)-binding domain"/>
    <property type="match status" value="1"/>
</dbReference>
<keyword evidence="2" id="KW-0274">FAD</keyword>
<dbReference type="PANTHER" id="PTHR43747:SF4">
    <property type="entry name" value="FLAVIN-DEPENDENT TRYPTOPHAN HALOGENASE"/>
    <property type="match status" value="1"/>
</dbReference>
<dbReference type="GO" id="GO:0004497">
    <property type="term" value="F:monooxygenase activity"/>
    <property type="evidence" value="ECO:0007669"/>
    <property type="project" value="InterPro"/>
</dbReference>
<dbReference type="AlphaFoldDB" id="A0A1G6ZJ11"/>
<dbReference type="InterPro" id="IPR033856">
    <property type="entry name" value="Trp_halogen"/>
</dbReference>
<evidence type="ECO:0000256" key="1">
    <source>
        <dbReference type="PIRSR" id="PIRSR011396-1"/>
    </source>
</evidence>
<dbReference type="RefSeq" id="WP_068304515.1">
    <property type="nucleotide sequence ID" value="NZ_FNAK01000004.1"/>
</dbReference>
<dbReference type="Pfam" id="PF04820">
    <property type="entry name" value="Trp_halogenase"/>
    <property type="match status" value="1"/>
</dbReference>
<keyword evidence="2" id="KW-0285">Flavoprotein</keyword>
<protein>
    <submittedName>
        <fullName evidence="3">Tryptophan halogenase</fullName>
    </submittedName>
</protein>
<feature type="binding site" evidence="2">
    <location>
        <position position="340"/>
    </location>
    <ligand>
        <name>FAD</name>
        <dbReference type="ChEBI" id="CHEBI:57692"/>
    </ligand>
</feature>
<feature type="binding site" evidence="2">
    <location>
        <position position="349"/>
    </location>
    <ligand>
        <name>L-tryptophan</name>
        <dbReference type="ChEBI" id="CHEBI:57912"/>
    </ligand>
</feature>
<reference evidence="3 4" key="1">
    <citation type="submission" date="2016-10" db="EMBL/GenBank/DDBJ databases">
        <authorList>
            <person name="de Groot N.N."/>
        </authorList>
    </citation>
    <scope>NUCLEOTIDE SEQUENCE [LARGE SCALE GENOMIC DNA]</scope>
    <source>
        <strain evidence="3 4">CGMCC 1.9109</strain>
    </source>
</reference>
<evidence type="ECO:0000256" key="2">
    <source>
        <dbReference type="PIRSR" id="PIRSR011396-2"/>
    </source>
</evidence>
<dbReference type="PIRSF" id="PIRSF011396">
    <property type="entry name" value="Trp_halogenase"/>
    <property type="match status" value="1"/>
</dbReference>
<dbReference type="InterPro" id="IPR050816">
    <property type="entry name" value="Flavin-dep_Halogenase_NPB"/>
</dbReference>
<name>A0A1G6ZJ11_9PROT</name>
<dbReference type="InterPro" id="IPR006905">
    <property type="entry name" value="Flavin_halogenase"/>
</dbReference>
<dbReference type="SUPFAM" id="SSF51905">
    <property type="entry name" value="FAD/NAD(P)-binding domain"/>
    <property type="match status" value="1"/>
</dbReference>
<dbReference type="EMBL" id="FNAK01000004">
    <property type="protein sequence ID" value="SDE02433.1"/>
    <property type="molecule type" value="Genomic_DNA"/>
</dbReference>